<dbReference type="Pfam" id="PF03968">
    <property type="entry name" value="LptD_N"/>
    <property type="match status" value="1"/>
</dbReference>
<feature type="compositionally biased region" description="Polar residues" evidence="1">
    <location>
        <begin position="163"/>
        <end position="175"/>
    </location>
</feature>
<dbReference type="EMBL" id="JACOFZ010000007">
    <property type="protein sequence ID" value="MBC3882706.1"/>
    <property type="molecule type" value="Genomic_DNA"/>
</dbReference>
<keyword evidence="4" id="KW-1185">Reference proteome</keyword>
<feature type="region of interest" description="Disordered" evidence="1">
    <location>
        <begin position="163"/>
        <end position="195"/>
    </location>
</feature>
<reference evidence="3" key="1">
    <citation type="submission" date="2020-08" db="EMBL/GenBank/DDBJ databases">
        <title>Novel species isolated from subtropical streams in China.</title>
        <authorList>
            <person name="Lu H."/>
        </authorList>
    </citation>
    <scope>NUCLEOTIDE SEQUENCE</scope>
    <source>
        <strain evidence="3">LX22W</strain>
    </source>
</reference>
<evidence type="ECO:0000313" key="3">
    <source>
        <dbReference type="EMBL" id="MBC3882706.1"/>
    </source>
</evidence>
<protein>
    <recommendedName>
        <fullName evidence="2">Organic solvent tolerance-like N-terminal domain-containing protein</fullName>
    </recommendedName>
</protein>
<sequence>MPKYLIVLFSLAIGGTIIVAPAKAEKADKFKETKVSGIAGGYDAIKNIITFDKIELTRGTLYIRGEKGTDITIAVSKDHPEGGGSTVFTGTSANPVFFRQKRDGGSDLWIEGTAQRVEYNKASEVVSFHGNAVIRFLDQQKETRKLEGEFFSYDSPNDFFNMANQTSGKSSQNGGRVTLTLEGVKAKTEPKPNKP</sequence>
<dbReference type="InterPro" id="IPR005653">
    <property type="entry name" value="OstA-like_N"/>
</dbReference>
<feature type="domain" description="Organic solvent tolerance-like N-terminal" evidence="2">
    <location>
        <begin position="43"/>
        <end position="154"/>
    </location>
</feature>
<dbReference type="Gene3D" id="2.60.450.10">
    <property type="entry name" value="Lipopolysaccharide (LPS) transport protein A like domain"/>
    <property type="match status" value="1"/>
</dbReference>
<feature type="compositionally biased region" description="Basic and acidic residues" evidence="1">
    <location>
        <begin position="184"/>
        <end position="195"/>
    </location>
</feature>
<evidence type="ECO:0000259" key="2">
    <source>
        <dbReference type="Pfam" id="PF03968"/>
    </source>
</evidence>
<proteinExistence type="predicted"/>
<name>A0A923KTX9_9BURK</name>
<gene>
    <name evidence="3" type="ORF">H8K36_15055</name>
</gene>
<accession>A0A923KTX9</accession>
<comment type="caution">
    <text evidence="3">The sequence shown here is derived from an EMBL/GenBank/DDBJ whole genome shotgun (WGS) entry which is preliminary data.</text>
</comment>
<evidence type="ECO:0000313" key="4">
    <source>
        <dbReference type="Proteomes" id="UP000627446"/>
    </source>
</evidence>
<dbReference type="Proteomes" id="UP000627446">
    <property type="component" value="Unassembled WGS sequence"/>
</dbReference>
<evidence type="ECO:0000256" key="1">
    <source>
        <dbReference type="SAM" id="MobiDB-lite"/>
    </source>
</evidence>
<dbReference type="RefSeq" id="WP_186917447.1">
    <property type="nucleotide sequence ID" value="NZ_JACOFZ010000007.1"/>
</dbReference>
<organism evidence="3 4">
    <name type="scientific">Undibacterium nitidum</name>
    <dbReference type="NCBI Taxonomy" id="2762298"/>
    <lineage>
        <taxon>Bacteria</taxon>
        <taxon>Pseudomonadati</taxon>
        <taxon>Pseudomonadota</taxon>
        <taxon>Betaproteobacteria</taxon>
        <taxon>Burkholderiales</taxon>
        <taxon>Oxalobacteraceae</taxon>
        <taxon>Undibacterium</taxon>
    </lineage>
</organism>
<dbReference type="AlphaFoldDB" id="A0A923KTX9"/>